<dbReference type="CDD" id="cd02257">
    <property type="entry name" value="Peptidase_C19"/>
    <property type="match status" value="1"/>
</dbReference>
<feature type="compositionally biased region" description="Low complexity" evidence="8">
    <location>
        <begin position="750"/>
        <end position="805"/>
    </location>
</feature>
<accession>A0AAJ7U8Q6</accession>
<keyword evidence="6 11" id="KW-0378">Hydrolase</keyword>
<feature type="compositionally biased region" description="Low complexity" evidence="8">
    <location>
        <begin position="239"/>
        <end position="256"/>
    </location>
</feature>
<dbReference type="GO" id="GO:0010506">
    <property type="term" value="P:regulation of autophagy"/>
    <property type="evidence" value="ECO:0007669"/>
    <property type="project" value="TreeGrafter"/>
</dbReference>
<feature type="region of interest" description="Disordered" evidence="8">
    <location>
        <begin position="239"/>
        <end position="339"/>
    </location>
</feature>
<feature type="compositionally biased region" description="Low complexity" evidence="8">
    <location>
        <begin position="710"/>
        <end position="724"/>
    </location>
</feature>
<evidence type="ECO:0000256" key="4">
    <source>
        <dbReference type="ARBA" id="ARBA00022670"/>
    </source>
</evidence>
<feature type="region of interest" description="Disordered" evidence="8">
    <location>
        <begin position="850"/>
        <end position="898"/>
    </location>
</feature>
<evidence type="ECO:0000256" key="6">
    <source>
        <dbReference type="ARBA" id="ARBA00022801"/>
    </source>
</evidence>
<dbReference type="PROSITE" id="PS00972">
    <property type="entry name" value="USP_1"/>
    <property type="match status" value="1"/>
</dbReference>
<dbReference type="GO" id="GO:0006508">
    <property type="term" value="P:proteolysis"/>
    <property type="evidence" value="ECO:0007669"/>
    <property type="project" value="UniProtKB-KW"/>
</dbReference>
<dbReference type="CTD" id="9100"/>
<dbReference type="PANTHER" id="PTHR24006">
    <property type="entry name" value="UBIQUITIN CARBOXYL-TERMINAL HYDROLASE"/>
    <property type="match status" value="1"/>
</dbReference>
<feature type="domain" description="USP" evidence="9">
    <location>
        <begin position="928"/>
        <end position="1343"/>
    </location>
</feature>
<reference evidence="11" key="1">
    <citation type="submission" date="2025-08" db="UniProtKB">
        <authorList>
            <consortium name="RefSeq"/>
        </authorList>
    </citation>
    <scope>IDENTIFICATION</scope>
    <source>
        <tissue evidence="11">Sperm</tissue>
    </source>
</reference>
<feature type="compositionally biased region" description="Low complexity" evidence="8">
    <location>
        <begin position="358"/>
        <end position="378"/>
    </location>
</feature>
<feature type="region of interest" description="Disordered" evidence="8">
    <location>
        <begin position="474"/>
        <end position="517"/>
    </location>
</feature>
<dbReference type="InterPro" id="IPR018200">
    <property type="entry name" value="USP_CS"/>
</dbReference>
<feature type="compositionally biased region" description="Acidic residues" evidence="8">
    <location>
        <begin position="1119"/>
        <end position="1129"/>
    </location>
</feature>
<evidence type="ECO:0000256" key="3">
    <source>
        <dbReference type="ARBA" id="ARBA00012759"/>
    </source>
</evidence>
<dbReference type="GO" id="GO:0030330">
    <property type="term" value="P:DNA damage response, signal transduction by p53 class mediator"/>
    <property type="evidence" value="ECO:0007669"/>
    <property type="project" value="TreeGrafter"/>
</dbReference>
<comment type="similarity">
    <text evidence="2">Belongs to the peptidase C19 family. USP10 subfamily.</text>
</comment>
<feature type="region of interest" description="Disordered" evidence="8">
    <location>
        <begin position="28"/>
        <end position="88"/>
    </location>
</feature>
<dbReference type="GO" id="GO:0016579">
    <property type="term" value="P:protein deubiquitination"/>
    <property type="evidence" value="ECO:0007669"/>
    <property type="project" value="InterPro"/>
</dbReference>
<name>A0AAJ7U8Q6_PETMA</name>
<dbReference type="InterPro" id="IPR001394">
    <property type="entry name" value="Peptidase_C19_UCH"/>
</dbReference>
<keyword evidence="5" id="KW-0833">Ubl conjugation pathway</keyword>
<sequence length="1346" mass="137951">MESGAKYIFGEFSHEEVQQYFQNSHISVELPPCSEDTDDDDATGRTGGGDCSEPARGLASSNGGDNSVEGSPPDEVGGPSTLNPRAPEFCLPLEQPATSFPRQPAPPPFPPAPMVGCRTTAAAAVIAAPLVGDPAPLPPNSSVHTAALSMGPAAPLTFGHPVPTAALQLPLFVPPQSALAGAEAAPVVVPRPLVPVHALPVGLAPTASATAFFGSAHTAPVVLLQPLPAFNNGDEMSAAEAAADGNGDGSSRSSGGPRERRNKKKRPPGYYGYQDGTGAVNGMSCADDGDEASPDAPFAPPPPQGAAPPHQGRLPSPVPPIAGSTAAAPATSGGVCAGAPSRRARRAAGAALQAARARAGGAAGRRAPAGAVRPTGPAAERRSADRIAGHRRSAGPAAAVMMMMLMNGPQGLPVEALLVNQLGMPAVPGVPVVASTAPMTVPLLVLPQRMPPVVMSVAPQAAVQLVAPVLQAPAAQPPQPTVCPQQKPQQPQPKQQPQPTQQSQQVGNSTTGSSSSSSLIMLATRGAHQLPVSAIRTGGSFKFGGDTNFADVSGRQRESPPVVFTNACTVPRAALLRDGAAVAPMAPPVGDLRSSSAPGDAAKQPRPMATIAPISFGPAMPALSEVVTLPPAVADRQRRASAVTGSASAPARSREEQVAPVAPVAPVAAVAPTAPRCGEARKGSAQLNGVETAPARPGVNTNAAVAPAGSAAATAGRGGRPATSMPAAAFLDPRPQTPTLAHGSSCPIEASAVGRDAPAAVAPAKDAQAGAVGREAPAIPAGRPAPAAAVTAAGREPSAGAESREAPAVAAAAVAGKSAAAGDAAAHDARPQPPALPGVKTWASLFSASKPAAPSPGAGTTVRVDLPAGDCKAGGERSPGSQEAPVPQTAPAHKAGPVSVAEDPCATRIAELLSLTPLSYKPVSVQPRGLINRGNWCYINSTLQVLVACVPLYHLLRALPLYGDGERPVSATPMLDAFIRLMKEYGSMLPPSKPKTAGPPEKSKDLRVGSPFEPAFIYKLLSIVKSSLCDKGRQEDAEEFLGFVINGLHDEMLSLRRLDSADGAATNGVASDGASSDGWPEGDAEAGSGGPRGAHGNGRGLQLEDSDGHGQRANNEKGGEEEEEEEEWEQVGPRNRSAITRSAEFVRSPITDIFGGCIRSAVYQAGVKESATLQPFFTLPLDVSAERVWTLRDALEGLVAREAVQGYTTKNRQEVEVCRRITLEELPPVLVLHLKRFVYDKTGGSQKLLKAIDYPLELEISKDLLSPIAKVKLSKGQRSYRLFAVTCHHGGTAAGGHYTTDVQHAGLGLWLHYDDQGVRPTALSAVLKPVLPRTAYLLYYRRADVQ</sequence>
<evidence type="ECO:0000256" key="7">
    <source>
        <dbReference type="ARBA" id="ARBA00022807"/>
    </source>
</evidence>
<evidence type="ECO:0000313" key="11">
    <source>
        <dbReference type="RefSeq" id="XP_032830745.1"/>
    </source>
</evidence>
<feature type="region of interest" description="Disordered" evidence="8">
    <location>
        <begin position="358"/>
        <end position="392"/>
    </location>
</feature>
<feature type="compositionally biased region" description="Low complexity" evidence="8">
    <location>
        <begin position="497"/>
        <end position="517"/>
    </location>
</feature>
<feature type="compositionally biased region" description="Gly residues" evidence="8">
    <location>
        <begin position="1087"/>
        <end position="1099"/>
    </location>
</feature>
<dbReference type="GO" id="GO:0004843">
    <property type="term" value="F:cysteine-type deubiquitinase activity"/>
    <property type="evidence" value="ECO:0007669"/>
    <property type="project" value="UniProtKB-EC"/>
</dbReference>
<dbReference type="GO" id="GO:0005634">
    <property type="term" value="C:nucleus"/>
    <property type="evidence" value="ECO:0007669"/>
    <property type="project" value="TreeGrafter"/>
</dbReference>
<keyword evidence="7" id="KW-0788">Thiol protease</keyword>
<gene>
    <name evidence="11" type="primary">USP10</name>
</gene>
<evidence type="ECO:0000256" key="1">
    <source>
        <dbReference type="ARBA" id="ARBA00000707"/>
    </source>
</evidence>
<dbReference type="InterPro" id="IPR028889">
    <property type="entry name" value="USP"/>
</dbReference>
<dbReference type="PANTHER" id="PTHR24006:SF687">
    <property type="entry name" value="UBIQUITIN CARBOXYL-TERMINAL HYDROLASE 10"/>
    <property type="match status" value="1"/>
</dbReference>
<comment type="catalytic activity">
    <reaction evidence="1">
        <text>Thiol-dependent hydrolysis of ester, thioester, amide, peptide and isopeptide bonds formed by the C-terminal Gly of ubiquitin (a 76-residue protein attached to proteins as an intracellular targeting signal).</text>
        <dbReference type="EC" id="3.4.19.12"/>
    </reaction>
</comment>
<protein>
    <recommendedName>
        <fullName evidence="3">ubiquitinyl hydrolase 1</fullName>
        <ecNumber evidence="3">3.4.19.12</ecNumber>
    </recommendedName>
</protein>
<feature type="compositionally biased region" description="Basic and acidic residues" evidence="8">
    <location>
        <begin position="1106"/>
        <end position="1118"/>
    </location>
</feature>
<dbReference type="GO" id="GO:0005829">
    <property type="term" value="C:cytosol"/>
    <property type="evidence" value="ECO:0007669"/>
    <property type="project" value="TreeGrafter"/>
</dbReference>
<feature type="compositionally biased region" description="Pro residues" evidence="8">
    <location>
        <begin position="297"/>
        <end position="306"/>
    </location>
</feature>
<dbReference type="SUPFAM" id="SSF54001">
    <property type="entry name" value="Cysteine proteinases"/>
    <property type="match status" value="1"/>
</dbReference>
<feature type="compositionally biased region" description="Polar residues" evidence="8">
    <location>
        <begin position="59"/>
        <end position="69"/>
    </location>
</feature>
<dbReference type="PROSITE" id="PS00973">
    <property type="entry name" value="USP_2"/>
    <property type="match status" value="1"/>
</dbReference>
<evidence type="ECO:0000259" key="9">
    <source>
        <dbReference type="PROSITE" id="PS50235"/>
    </source>
</evidence>
<dbReference type="KEGG" id="pmrn:116954269"/>
<dbReference type="InterPro" id="IPR050164">
    <property type="entry name" value="Peptidase_C19"/>
</dbReference>
<dbReference type="Proteomes" id="UP001318040">
    <property type="component" value="Chromosome 54"/>
</dbReference>
<evidence type="ECO:0000256" key="2">
    <source>
        <dbReference type="ARBA" id="ARBA00005427"/>
    </source>
</evidence>
<evidence type="ECO:0000313" key="10">
    <source>
        <dbReference type="Proteomes" id="UP001318040"/>
    </source>
</evidence>
<feature type="region of interest" description="Disordered" evidence="8">
    <location>
        <begin position="710"/>
        <end position="805"/>
    </location>
</feature>
<dbReference type="PROSITE" id="PS50235">
    <property type="entry name" value="USP_3"/>
    <property type="match status" value="1"/>
</dbReference>
<keyword evidence="4" id="KW-0645">Protease</keyword>
<dbReference type="InterPro" id="IPR038765">
    <property type="entry name" value="Papain-like_cys_pep_sf"/>
</dbReference>
<feature type="region of interest" description="Disordered" evidence="8">
    <location>
        <begin position="1065"/>
        <end position="1136"/>
    </location>
</feature>
<dbReference type="EC" id="3.4.19.12" evidence="3"/>
<proteinExistence type="inferred from homology"/>
<organism evidence="10 11">
    <name type="scientific">Petromyzon marinus</name>
    <name type="common">Sea lamprey</name>
    <dbReference type="NCBI Taxonomy" id="7757"/>
    <lineage>
        <taxon>Eukaryota</taxon>
        <taxon>Metazoa</taxon>
        <taxon>Chordata</taxon>
        <taxon>Craniata</taxon>
        <taxon>Vertebrata</taxon>
        <taxon>Cyclostomata</taxon>
        <taxon>Hyperoartia</taxon>
        <taxon>Petromyzontiformes</taxon>
        <taxon>Petromyzontidae</taxon>
        <taxon>Petromyzon</taxon>
    </lineage>
</organism>
<feature type="compositionally biased region" description="Low complexity" evidence="8">
    <location>
        <begin position="321"/>
        <end position="339"/>
    </location>
</feature>
<keyword evidence="10" id="KW-1185">Reference proteome</keyword>
<evidence type="ECO:0000256" key="5">
    <source>
        <dbReference type="ARBA" id="ARBA00022786"/>
    </source>
</evidence>
<dbReference type="RefSeq" id="XP_032830745.1">
    <property type="nucleotide sequence ID" value="XM_032974854.1"/>
</dbReference>
<feature type="compositionally biased region" description="Basic and acidic residues" evidence="8">
    <location>
        <begin position="379"/>
        <end position="388"/>
    </location>
</feature>
<evidence type="ECO:0000256" key="8">
    <source>
        <dbReference type="SAM" id="MobiDB-lite"/>
    </source>
</evidence>
<dbReference type="Gene3D" id="3.90.70.10">
    <property type="entry name" value="Cysteine proteinases"/>
    <property type="match status" value="1"/>
</dbReference>
<dbReference type="Pfam" id="PF00443">
    <property type="entry name" value="UCH"/>
    <property type="match status" value="1"/>
</dbReference>